<accession>A0A343J9P2</accession>
<dbReference type="Pfam" id="PF03551">
    <property type="entry name" value="PadR"/>
    <property type="match status" value="1"/>
</dbReference>
<feature type="domain" description="Transcription regulator PadR N-terminal" evidence="1">
    <location>
        <begin position="23"/>
        <end position="91"/>
    </location>
</feature>
<dbReference type="Proteomes" id="UP000264883">
    <property type="component" value="Chromosome"/>
</dbReference>
<dbReference type="PANTHER" id="PTHR33169:SF14">
    <property type="entry name" value="TRANSCRIPTIONAL REGULATOR RV3488"/>
    <property type="match status" value="1"/>
</dbReference>
<dbReference type="InterPro" id="IPR005149">
    <property type="entry name" value="Tscrpt_reg_PadR_N"/>
</dbReference>
<organism evidence="2 3">
    <name type="scientific">Clostridium isatidis</name>
    <dbReference type="NCBI Taxonomy" id="182773"/>
    <lineage>
        <taxon>Bacteria</taxon>
        <taxon>Bacillati</taxon>
        <taxon>Bacillota</taxon>
        <taxon>Clostridia</taxon>
        <taxon>Eubacteriales</taxon>
        <taxon>Clostridiaceae</taxon>
        <taxon>Clostridium</taxon>
    </lineage>
</organism>
<evidence type="ECO:0000259" key="1">
    <source>
        <dbReference type="Pfam" id="PF03551"/>
    </source>
</evidence>
<name>A0A343J9P2_9CLOT</name>
<dbReference type="KEGG" id="cia:BEN51_01705"/>
<dbReference type="Gene3D" id="1.10.10.10">
    <property type="entry name" value="Winged helix-like DNA-binding domain superfamily/Winged helix DNA-binding domain"/>
    <property type="match status" value="1"/>
</dbReference>
<dbReference type="InterPro" id="IPR036388">
    <property type="entry name" value="WH-like_DNA-bd_sf"/>
</dbReference>
<proteinExistence type="predicted"/>
<dbReference type="PANTHER" id="PTHR33169">
    <property type="entry name" value="PADR-FAMILY TRANSCRIPTIONAL REGULATOR"/>
    <property type="match status" value="1"/>
</dbReference>
<reference evidence="2 3" key="1">
    <citation type="submission" date="2016-08" db="EMBL/GenBank/DDBJ databases">
        <title>Complete Genome Sequence Of The Indigo Reducing Clostridium isatidis DSM15098.</title>
        <authorList>
            <person name="Little G.T."/>
            <person name="Minton N.P."/>
        </authorList>
    </citation>
    <scope>NUCLEOTIDE SEQUENCE [LARGE SCALE GENOMIC DNA]</scope>
    <source>
        <strain evidence="2 3">DSM 15098</strain>
    </source>
</reference>
<dbReference type="RefSeq" id="WP_119864379.1">
    <property type="nucleotide sequence ID" value="NZ_CP016786.1"/>
</dbReference>
<dbReference type="EMBL" id="CP016786">
    <property type="protein sequence ID" value="ASW42250.1"/>
    <property type="molecule type" value="Genomic_DNA"/>
</dbReference>
<gene>
    <name evidence="2" type="ORF">BEN51_01705</name>
</gene>
<dbReference type="InterPro" id="IPR036390">
    <property type="entry name" value="WH_DNA-bd_sf"/>
</dbReference>
<dbReference type="OrthoDB" id="9808017at2"/>
<evidence type="ECO:0000313" key="3">
    <source>
        <dbReference type="Proteomes" id="UP000264883"/>
    </source>
</evidence>
<dbReference type="AlphaFoldDB" id="A0A343J9P2"/>
<evidence type="ECO:0000313" key="2">
    <source>
        <dbReference type="EMBL" id="ASW42250.1"/>
    </source>
</evidence>
<dbReference type="SUPFAM" id="SSF46785">
    <property type="entry name" value="Winged helix' DNA-binding domain"/>
    <property type="match status" value="1"/>
</dbReference>
<dbReference type="InterPro" id="IPR052509">
    <property type="entry name" value="Metal_resp_DNA-bind_regulator"/>
</dbReference>
<keyword evidence="3" id="KW-1185">Reference proteome</keyword>
<sequence>MEKNKEEQLLEGLIQELRRGTIVLAVLSQLKSPQYGYSLIVLMKEKGLDLEANTLYPLLRRLEKQGILESLWDTDGTKPRKYYKLSVLGETVYLKLCEAWKDINNVVNNLIEN</sequence>
<protein>
    <submittedName>
        <fullName evidence="2">PadR family transcriptional regulator</fullName>
    </submittedName>
</protein>